<keyword evidence="2" id="KW-0614">Plasmid</keyword>
<organism evidence="2">
    <name type="scientific">Streptomyces sp. FR1</name>
    <dbReference type="NCBI Taxonomy" id="349971"/>
    <lineage>
        <taxon>Bacteria</taxon>
        <taxon>Bacillati</taxon>
        <taxon>Actinomycetota</taxon>
        <taxon>Actinomycetes</taxon>
        <taxon>Kitasatosporales</taxon>
        <taxon>Streptomycetaceae</taxon>
        <taxon>Streptomyces</taxon>
    </lineage>
</organism>
<name>V9YZT1_9ACTN</name>
<geneLocation type="plasmid" evidence="2">
    <name>pFRL3</name>
</geneLocation>
<feature type="compositionally biased region" description="Basic and acidic residues" evidence="1">
    <location>
        <begin position="352"/>
        <end position="368"/>
    </location>
</feature>
<feature type="compositionally biased region" description="Polar residues" evidence="1">
    <location>
        <begin position="475"/>
        <end position="485"/>
    </location>
</feature>
<evidence type="ECO:0000256" key="1">
    <source>
        <dbReference type="SAM" id="MobiDB-lite"/>
    </source>
</evidence>
<dbReference type="EMBL" id="KF602048">
    <property type="protein sequence ID" value="AHE38830.1"/>
    <property type="molecule type" value="Genomic_DNA"/>
</dbReference>
<feature type="compositionally biased region" description="Low complexity" evidence="1">
    <location>
        <begin position="413"/>
        <end position="450"/>
    </location>
</feature>
<accession>V9YZT1</accession>
<sequence length="557" mass="57638">MNRQLQAFPAFRLRPPADDSAPADVVDANDLVVGQVDAAAGGYRGRAGADSGPKRADALRAAEDAAVFHLARHGPADAEHQPYSSASEARAAVALIPLQRQEIVDSAARAYFFHALRQEHVTAILDGLEAIVREHFASGTRGGCRRVARLLDQVRKPARALLSQAPGDERDWMAFPLARLLAFTEMAAGRLGATATGPVSDLDGPFPNPHSADQALATAFRTYRDVQALANALPTLPEATLHALGTLDDAAAQLPSGPCAKNRADCRTASSRLDALATAARNLDAAAPDTAAEVHARAQELTAIAADTSARLNATALLLEDAGRHGSVRTILSTLQEAELGGESDAGTRSVRVGDTETGPIRRTEDGRWTGPGITDPYRSPEGAAAALIDHFREGGPPPAVPPDDSPHQSTESTCPTPTRPGCTPSSPASRPTRTTPAPNGDGRANTRTAPPRRPSNGPAPSTTPASCATPRATRCTSPSPTNTGPEAGRARPAPMAAALAPTPRPAPCSCAPAASTSSTASCGTHSSHWDSLTPASRSPARRPGDAPRGPGTTPHS</sequence>
<protein>
    <submittedName>
        <fullName evidence="2">Uncharacterized protein</fullName>
    </submittedName>
</protein>
<dbReference type="AlphaFoldDB" id="V9YZT1"/>
<dbReference type="RefSeq" id="WP_024126212.1">
    <property type="nucleotide sequence ID" value="NC_023283.1"/>
</dbReference>
<feature type="region of interest" description="Disordered" evidence="1">
    <location>
        <begin position="339"/>
        <end position="557"/>
    </location>
</feature>
<reference evidence="2" key="1">
    <citation type="submission" date="2013-09" db="EMBL/GenBank/DDBJ databases">
        <title>Complete nucleotide sequence of Streptomyces linear plasmid pFRL3.</title>
        <authorList>
            <person name="Chen Z."/>
            <person name="Fang P."/>
            <person name="Qin Z."/>
        </authorList>
    </citation>
    <scope>NUCLEOTIDE SEQUENCE</scope>
    <source>
        <plasmid evidence="2">pFRL3</plasmid>
    </source>
</reference>
<feature type="compositionally biased region" description="Low complexity" evidence="1">
    <location>
        <begin position="486"/>
        <end position="523"/>
    </location>
</feature>
<evidence type="ECO:0000313" key="2">
    <source>
        <dbReference type="EMBL" id="AHE38830.1"/>
    </source>
</evidence>
<proteinExistence type="predicted"/>
<gene>
    <name evidence="2" type="ORF">pFRL3_53</name>
</gene>
<feature type="compositionally biased region" description="Low complexity" evidence="1">
    <location>
        <begin position="547"/>
        <end position="557"/>
    </location>
</feature>